<dbReference type="PANTHER" id="PTHR12176">
    <property type="entry name" value="SAM-DEPENDENT METHYLTRANSFERASE SUPERFAMILY PROTEIN"/>
    <property type="match status" value="1"/>
</dbReference>
<dbReference type="Proteomes" id="UP001295423">
    <property type="component" value="Unassembled WGS sequence"/>
</dbReference>
<evidence type="ECO:0000256" key="3">
    <source>
        <dbReference type="ARBA" id="ARBA00022679"/>
    </source>
</evidence>
<dbReference type="Gene3D" id="3.40.50.150">
    <property type="entry name" value="Vaccinia Virus protein VP39"/>
    <property type="match status" value="1"/>
</dbReference>
<evidence type="ECO:0000256" key="1">
    <source>
        <dbReference type="ARBA" id="ARBA00008361"/>
    </source>
</evidence>
<keyword evidence="7" id="KW-1185">Reference proteome</keyword>
<keyword evidence="2" id="KW-0489">Methyltransferase</keyword>
<comment type="similarity">
    <text evidence="1">Belongs to the methyltransferase superfamily.</text>
</comment>
<evidence type="ECO:0000313" key="6">
    <source>
        <dbReference type="EMBL" id="CAJ1970048.1"/>
    </source>
</evidence>
<dbReference type="SUPFAM" id="SSF53335">
    <property type="entry name" value="S-adenosyl-L-methionine-dependent methyltransferases"/>
    <property type="match status" value="1"/>
</dbReference>
<gene>
    <name evidence="6" type="ORF">CYCCA115_LOCUS24071</name>
</gene>
<evidence type="ECO:0000259" key="5">
    <source>
        <dbReference type="Pfam" id="PF13847"/>
    </source>
</evidence>
<dbReference type="EMBL" id="CAKOGP040002454">
    <property type="protein sequence ID" value="CAJ1970048.1"/>
    <property type="molecule type" value="Genomic_DNA"/>
</dbReference>
<dbReference type="PANTHER" id="PTHR12176:SF80">
    <property type="entry name" value="EEF1A LYSINE METHYLTRANSFERASE 4"/>
    <property type="match status" value="1"/>
</dbReference>
<dbReference type="CDD" id="cd02440">
    <property type="entry name" value="AdoMet_MTases"/>
    <property type="match status" value="1"/>
</dbReference>
<dbReference type="InterPro" id="IPR051419">
    <property type="entry name" value="Lys/N-term_MeTrsfase_sf"/>
</dbReference>
<feature type="region of interest" description="Disordered" evidence="4">
    <location>
        <begin position="82"/>
        <end position="216"/>
    </location>
</feature>
<dbReference type="Pfam" id="PF13847">
    <property type="entry name" value="Methyltransf_31"/>
    <property type="match status" value="1"/>
</dbReference>
<evidence type="ECO:0000256" key="2">
    <source>
        <dbReference type="ARBA" id="ARBA00022603"/>
    </source>
</evidence>
<feature type="region of interest" description="Disordered" evidence="4">
    <location>
        <begin position="1"/>
        <end position="34"/>
    </location>
</feature>
<accession>A0AAD2GCS5</accession>
<evidence type="ECO:0000313" key="7">
    <source>
        <dbReference type="Proteomes" id="UP001295423"/>
    </source>
</evidence>
<protein>
    <recommendedName>
        <fullName evidence="5">Methyltransferase domain-containing protein</fullName>
    </recommendedName>
</protein>
<dbReference type="GO" id="GO:0008168">
    <property type="term" value="F:methyltransferase activity"/>
    <property type="evidence" value="ECO:0007669"/>
    <property type="project" value="UniProtKB-KW"/>
</dbReference>
<organism evidence="6 7">
    <name type="scientific">Cylindrotheca closterium</name>
    <dbReference type="NCBI Taxonomy" id="2856"/>
    <lineage>
        <taxon>Eukaryota</taxon>
        <taxon>Sar</taxon>
        <taxon>Stramenopiles</taxon>
        <taxon>Ochrophyta</taxon>
        <taxon>Bacillariophyta</taxon>
        <taxon>Bacillariophyceae</taxon>
        <taxon>Bacillariophycidae</taxon>
        <taxon>Bacillariales</taxon>
        <taxon>Bacillariaceae</taxon>
        <taxon>Cylindrotheca</taxon>
    </lineage>
</organism>
<evidence type="ECO:0000256" key="4">
    <source>
        <dbReference type="SAM" id="MobiDB-lite"/>
    </source>
</evidence>
<feature type="compositionally biased region" description="Acidic residues" evidence="4">
    <location>
        <begin position="187"/>
        <end position="204"/>
    </location>
</feature>
<dbReference type="InterPro" id="IPR025714">
    <property type="entry name" value="Methyltranfer_dom"/>
</dbReference>
<feature type="domain" description="Methyltransferase" evidence="5">
    <location>
        <begin position="218"/>
        <end position="347"/>
    </location>
</feature>
<name>A0AAD2GCS5_9STRA</name>
<dbReference type="AlphaFoldDB" id="A0AAD2GCS5"/>
<feature type="compositionally biased region" description="Basic and acidic residues" evidence="4">
    <location>
        <begin position="1"/>
        <end position="11"/>
    </location>
</feature>
<dbReference type="InterPro" id="IPR029063">
    <property type="entry name" value="SAM-dependent_MTases_sf"/>
</dbReference>
<proteinExistence type="inferred from homology"/>
<sequence length="428" mass="47463">MENRVRERSEIETGTSPEEPPTKKNPSYGSKKYWEDRYTSGQVVGEEKGAEEDSPEALHSWYFTYDDLSPLLLPLILGSGEGEECEECEDYDIDDDIDDQEPSTLETQDESSDGNVSANARTEESKGLSSRRDDQDAPLDEGKSNIDDSNGNSGGEDNRKEHEMGRTDDDNEDGICSQSREGKFEDLVEIVEDEEEESDDDDDNEQPRHREGLSKSGSIAVLEVGCGDVPLGRDLAKSIESFESQTGVAPSTIIKQVVCVDYAPSCIATLKKGQQSNRGNEIKICYEVGDARKLSYKNASFELILEKGTMDAMLSDTDEGVNNCKLIVAEAARLLRTGGFFVIVSHLNAHVQSGLQWLDRIVVPGLRMNCKHTQWEIEVHGNSCVVEFGESEEEESPGPAVYIIHKMELNEEATNSNSLTIPLKFFSY</sequence>
<feature type="compositionally biased region" description="Basic and acidic residues" evidence="4">
    <location>
        <begin position="156"/>
        <end position="168"/>
    </location>
</feature>
<comment type="caution">
    <text evidence="6">The sequence shown here is derived from an EMBL/GenBank/DDBJ whole genome shotgun (WGS) entry which is preliminary data.</text>
</comment>
<feature type="compositionally biased region" description="Basic and acidic residues" evidence="4">
    <location>
        <begin position="121"/>
        <end position="146"/>
    </location>
</feature>
<keyword evidence="3" id="KW-0808">Transferase</keyword>
<reference evidence="6" key="1">
    <citation type="submission" date="2023-08" db="EMBL/GenBank/DDBJ databases">
        <authorList>
            <person name="Audoor S."/>
            <person name="Bilcke G."/>
        </authorList>
    </citation>
    <scope>NUCLEOTIDE SEQUENCE</scope>
</reference>
<feature type="compositionally biased region" description="Acidic residues" evidence="4">
    <location>
        <begin position="82"/>
        <end position="112"/>
    </location>
</feature>
<dbReference type="GO" id="GO:0032259">
    <property type="term" value="P:methylation"/>
    <property type="evidence" value="ECO:0007669"/>
    <property type="project" value="UniProtKB-KW"/>
</dbReference>